<gene>
    <name evidence="2" type="ORF">CYCCA115_LOCUS19876</name>
</gene>
<feature type="compositionally biased region" description="Basic and acidic residues" evidence="1">
    <location>
        <begin position="97"/>
        <end position="138"/>
    </location>
</feature>
<accession>A0AAD2G592</accession>
<keyword evidence="3" id="KW-1185">Reference proteome</keyword>
<dbReference type="EMBL" id="CAKOGP040002125">
    <property type="protein sequence ID" value="CAJ1962837.1"/>
    <property type="molecule type" value="Genomic_DNA"/>
</dbReference>
<evidence type="ECO:0000313" key="3">
    <source>
        <dbReference type="Proteomes" id="UP001295423"/>
    </source>
</evidence>
<evidence type="ECO:0000313" key="2">
    <source>
        <dbReference type="EMBL" id="CAJ1962837.1"/>
    </source>
</evidence>
<feature type="region of interest" description="Disordered" evidence="1">
    <location>
        <begin position="87"/>
        <end position="138"/>
    </location>
</feature>
<proteinExistence type="predicted"/>
<sequence>MKRRMSSRAATTKARIFMACCTSIMVLVSSIYSMTFVFTKSIVKEMILDRKDINLDLNLRSSSKNLILDFDMPTGLELADRDEDDPLITHSSSNLRKALEKSKNLRKAEERTNENPADKKSKDKSQKNKDKLKLGNKKKEQVWIEESNDIGEINSSGDIMNDTTVIVTTNWMPSLPSTDQLDKVIDSLSRVHGLPQDAPMIIAVDGAYENGARYESPMNVDNRAYVKAIKAKYDKPHVTIMAADTKIMLTGNMKRALRKVHTQYVLVLQHDLPFINEVNHTALVDTMETHPEVRLVRFPTARVLTRARDGGVCDEDEVDFESENGIQLTKTHVWSDRNHLTRKSYYAEMFQLPGWSGVRNMEFHMESFGKKDCKHWGTYLFGPRGGHPTIFHLDGRGGGKHMTSTKRVFGNLSGLLE</sequence>
<evidence type="ECO:0000256" key="1">
    <source>
        <dbReference type="SAM" id="MobiDB-lite"/>
    </source>
</evidence>
<organism evidence="2 3">
    <name type="scientific">Cylindrotheca closterium</name>
    <dbReference type="NCBI Taxonomy" id="2856"/>
    <lineage>
        <taxon>Eukaryota</taxon>
        <taxon>Sar</taxon>
        <taxon>Stramenopiles</taxon>
        <taxon>Ochrophyta</taxon>
        <taxon>Bacillariophyta</taxon>
        <taxon>Bacillariophyceae</taxon>
        <taxon>Bacillariophycidae</taxon>
        <taxon>Bacillariales</taxon>
        <taxon>Bacillariaceae</taxon>
        <taxon>Cylindrotheca</taxon>
    </lineage>
</organism>
<dbReference type="AlphaFoldDB" id="A0AAD2G592"/>
<protein>
    <submittedName>
        <fullName evidence="2">Uncharacterized protein</fullName>
    </submittedName>
</protein>
<dbReference type="Proteomes" id="UP001295423">
    <property type="component" value="Unassembled WGS sequence"/>
</dbReference>
<reference evidence="2" key="1">
    <citation type="submission" date="2023-08" db="EMBL/GenBank/DDBJ databases">
        <authorList>
            <person name="Audoor S."/>
            <person name="Bilcke G."/>
        </authorList>
    </citation>
    <scope>NUCLEOTIDE SEQUENCE</scope>
</reference>
<comment type="caution">
    <text evidence="2">The sequence shown here is derived from an EMBL/GenBank/DDBJ whole genome shotgun (WGS) entry which is preliminary data.</text>
</comment>
<name>A0AAD2G592_9STRA</name>